<comment type="similarity">
    <text evidence="1">Belongs to the SIMIBI class G3E GTPase family. ArgK/MeaB subfamily.</text>
</comment>
<dbReference type="SUPFAM" id="SSF52540">
    <property type="entry name" value="P-loop containing nucleoside triphosphate hydrolases"/>
    <property type="match status" value="1"/>
</dbReference>
<dbReference type="Gene3D" id="1.10.287.130">
    <property type="match status" value="1"/>
</dbReference>
<dbReference type="EMBL" id="CP089983">
    <property type="protein sequence ID" value="WXB01463.1"/>
    <property type="molecule type" value="Genomic_DNA"/>
</dbReference>
<dbReference type="Gene3D" id="1.20.5.170">
    <property type="match status" value="1"/>
</dbReference>
<dbReference type="InterPro" id="IPR027417">
    <property type="entry name" value="P-loop_NTPase"/>
</dbReference>
<dbReference type="GO" id="GO:0016787">
    <property type="term" value="F:hydrolase activity"/>
    <property type="evidence" value="ECO:0007669"/>
    <property type="project" value="UniProtKB-KW"/>
</dbReference>
<dbReference type="RefSeq" id="WP_394831078.1">
    <property type="nucleotide sequence ID" value="NZ_CP089929.1"/>
</dbReference>
<organism evidence="2 3">
    <name type="scientific">Pendulispora rubella</name>
    <dbReference type="NCBI Taxonomy" id="2741070"/>
    <lineage>
        <taxon>Bacteria</taxon>
        <taxon>Pseudomonadati</taxon>
        <taxon>Myxococcota</taxon>
        <taxon>Myxococcia</taxon>
        <taxon>Myxococcales</taxon>
        <taxon>Sorangiineae</taxon>
        <taxon>Pendulisporaceae</taxon>
        <taxon>Pendulispora</taxon>
    </lineage>
</organism>
<evidence type="ECO:0000313" key="3">
    <source>
        <dbReference type="Proteomes" id="UP001374803"/>
    </source>
</evidence>
<evidence type="ECO:0000256" key="1">
    <source>
        <dbReference type="ARBA" id="ARBA00009625"/>
    </source>
</evidence>
<dbReference type="PANTHER" id="PTHR23408">
    <property type="entry name" value="METHYLMALONYL-COA MUTASE"/>
    <property type="match status" value="1"/>
</dbReference>
<dbReference type="Pfam" id="PF03308">
    <property type="entry name" value="MeaB"/>
    <property type="match status" value="1"/>
</dbReference>
<dbReference type="NCBIfam" id="TIGR00750">
    <property type="entry name" value="lao"/>
    <property type="match status" value="1"/>
</dbReference>
<protein>
    <submittedName>
        <fullName evidence="2">Methylmalonyl Co-A mutase-associated GTPase MeaB</fullName>
        <ecNumber evidence="2">3.6.5.-</ecNumber>
    </submittedName>
</protein>
<dbReference type="NCBIfam" id="NF006958">
    <property type="entry name" value="PRK09435.1"/>
    <property type="match status" value="1"/>
</dbReference>
<keyword evidence="3" id="KW-1185">Reference proteome</keyword>
<dbReference type="PANTHER" id="PTHR23408:SF3">
    <property type="entry name" value="METHYLMALONIC ACIDURIA TYPE A PROTEIN, MITOCHONDRIAL"/>
    <property type="match status" value="1"/>
</dbReference>
<proteinExistence type="inferred from homology"/>
<dbReference type="CDD" id="cd03114">
    <property type="entry name" value="MMAA-like"/>
    <property type="match status" value="1"/>
</dbReference>
<sequence>MTRRRRLPLDDYERGVRARDRAVLARAITLVESREASDVALAQDLLTRLLPHVGGAIRIGITGVPGVGKSTLVDELGMRLLRQGKTLAVLAVDPSSSVSGGSILGDKTRMGRLSLERDAYIRPTPSGLSPGGIARRTRETMLLCEAAGFDVILVETVGVGQGEVAVSDMVDFFLVLMLPGSGDELQGIKKGILELADAIAVNKADGDNVARARTALGDLKAALRYVPRRRPTWKPEALAISGQTGEGLDALWGVVEEHRRTLEASGELAALRADQQRAWMRSLIVERLERTFLGHPEVKGRLPQLEADVRAGRTTPPLAVDALFEAYLQPMSAPARS</sequence>
<reference evidence="2" key="1">
    <citation type="submission" date="2021-12" db="EMBL/GenBank/DDBJ databases">
        <title>Discovery of the Pendulisporaceae a myxobacterial family with distinct sporulation behavior and unique specialized metabolism.</title>
        <authorList>
            <person name="Garcia R."/>
            <person name="Popoff A."/>
            <person name="Bader C.D."/>
            <person name="Loehr J."/>
            <person name="Walesch S."/>
            <person name="Walt C."/>
            <person name="Boldt J."/>
            <person name="Bunk B."/>
            <person name="Haeckl F.J.F.P.J."/>
            <person name="Gunesch A.P."/>
            <person name="Birkelbach J."/>
            <person name="Nuebel U."/>
            <person name="Pietschmann T."/>
            <person name="Bach T."/>
            <person name="Mueller R."/>
        </authorList>
    </citation>
    <scope>NUCLEOTIDE SEQUENCE</scope>
    <source>
        <strain evidence="2">MSr11367</strain>
    </source>
</reference>
<name>A0ABZ2KS30_9BACT</name>
<dbReference type="InterPro" id="IPR005129">
    <property type="entry name" value="GTPase_ArgK"/>
</dbReference>
<accession>A0ABZ2KS30</accession>
<keyword evidence="2" id="KW-0378">Hydrolase</keyword>
<evidence type="ECO:0000313" key="2">
    <source>
        <dbReference type="EMBL" id="WXB01463.1"/>
    </source>
</evidence>
<dbReference type="Proteomes" id="UP001374803">
    <property type="component" value="Chromosome"/>
</dbReference>
<dbReference type="Gene3D" id="3.40.50.300">
    <property type="entry name" value="P-loop containing nucleotide triphosphate hydrolases"/>
    <property type="match status" value="1"/>
</dbReference>
<dbReference type="EC" id="3.6.5.-" evidence="2"/>
<gene>
    <name evidence="2" type="primary">meaB</name>
    <name evidence="2" type="ORF">LVJ94_31660</name>
</gene>